<dbReference type="AlphaFoldDB" id="W6PDU7"/>
<reference evidence="1 2" key="1">
    <citation type="submission" date="2013-12" db="EMBL/GenBank/DDBJ databases">
        <title>Improved hybrid genome assemblies of Bacteroides xylanisolvens SD CC 1b and Bacteroides xylanisolvens SD CC 2a using Illumina and 454 Sequencing.</title>
        <authorList>
            <person name="Ramaraj T."/>
            <person name="Sundararajan A."/>
            <person name="Mudge J."/>
            <person name="Schilkey F.D."/>
            <person name="Delvecchio V."/>
            <person name="Donlon M."/>
            <person name="Ziemer C."/>
        </authorList>
    </citation>
    <scope>NUCLEOTIDE SEQUENCE [LARGE SCALE GENOMIC DNA]</scope>
</reference>
<sequence length="43" mass="5175">MCSRYISNIQQLYVLRASDISSIYKQIFKYENYKNGKAIWKPL</sequence>
<comment type="caution">
    <text evidence="1">The sequence shown here is derived from an EMBL/GenBank/DDBJ whole genome shotgun (WGS) entry which is preliminary data.</text>
</comment>
<gene>
    <name evidence="1" type="ORF">BN890_36440</name>
</gene>
<evidence type="ECO:0000313" key="2">
    <source>
        <dbReference type="Proteomes" id="UP000019380"/>
    </source>
</evidence>
<protein>
    <submittedName>
        <fullName evidence="1">Uncharacterized protein</fullName>
    </submittedName>
</protein>
<dbReference type="EMBL" id="CBXG010000042">
    <property type="protein sequence ID" value="CDM06042.1"/>
    <property type="molecule type" value="Genomic_DNA"/>
</dbReference>
<organism evidence="1 2">
    <name type="scientific">Bacteroides xylanisolvens SD CC 1b</name>
    <dbReference type="NCBI Taxonomy" id="702447"/>
    <lineage>
        <taxon>Bacteria</taxon>
        <taxon>Pseudomonadati</taxon>
        <taxon>Bacteroidota</taxon>
        <taxon>Bacteroidia</taxon>
        <taxon>Bacteroidales</taxon>
        <taxon>Bacteroidaceae</taxon>
        <taxon>Bacteroides</taxon>
    </lineage>
</organism>
<name>W6PDU7_9BACE</name>
<evidence type="ECO:0000313" key="1">
    <source>
        <dbReference type="EMBL" id="CDM06042.1"/>
    </source>
</evidence>
<accession>W6PDU7</accession>
<dbReference type="Proteomes" id="UP000019380">
    <property type="component" value="Unassembled WGS sequence"/>
</dbReference>
<proteinExistence type="predicted"/>